<name>A0ABP0FEF0_CLALP</name>
<evidence type="ECO:0000256" key="9">
    <source>
        <dbReference type="ARBA" id="ARBA00022691"/>
    </source>
</evidence>
<dbReference type="Proteomes" id="UP001642483">
    <property type="component" value="Unassembled WGS sequence"/>
</dbReference>
<protein>
    <recommendedName>
        <fullName evidence="14">[histone H4]-N-methyl-L-lysine20 N-methyltransferase KMT5B</fullName>
        <ecNumber evidence="3">2.1.1.361</ecNumber>
        <ecNumber evidence="4">2.1.1.362</ecNumber>
    </recommendedName>
    <alternativeName>
        <fullName evidence="15">[histone H4]-lysine20 N-methyltransferase KMT5B</fullName>
    </alternativeName>
</protein>
<comment type="caution">
    <text evidence="20">The sequence shown here is derived from an EMBL/GenBank/DDBJ whole genome shotgun (WGS) entry which is preliminary data.</text>
</comment>
<keyword evidence="9" id="KW-0949">S-adenosyl-L-methionine</keyword>
<dbReference type="PROSITE" id="PS51570">
    <property type="entry name" value="SAM_MT43_SUVAR420_2"/>
    <property type="match status" value="1"/>
</dbReference>
<evidence type="ECO:0000313" key="20">
    <source>
        <dbReference type="EMBL" id="CAK8678065.1"/>
    </source>
</evidence>
<keyword evidence="8" id="KW-0808">Transferase</keyword>
<evidence type="ECO:0000256" key="14">
    <source>
        <dbReference type="ARBA" id="ARBA00031786"/>
    </source>
</evidence>
<evidence type="ECO:0000256" key="15">
    <source>
        <dbReference type="ARBA" id="ARBA00031835"/>
    </source>
</evidence>
<evidence type="ECO:0000256" key="10">
    <source>
        <dbReference type="ARBA" id="ARBA00022853"/>
    </source>
</evidence>
<dbReference type="SMART" id="SM00317">
    <property type="entry name" value="SET"/>
    <property type="match status" value="1"/>
</dbReference>
<comment type="catalytic activity">
    <reaction evidence="16">
        <text>N(6),N(6)-dimethyl-L-lysyl(20)-[histone H4] + S-adenosyl-L-methionine = N(6),N(6),N(6)-trimethyl-L-lysyl(20)-[histone H4] + S-adenosyl-L-homocysteine + H(+)</text>
        <dbReference type="Rhea" id="RHEA:61992"/>
        <dbReference type="Rhea" id="RHEA-COMP:15556"/>
        <dbReference type="Rhea" id="RHEA-COMP:15998"/>
        <dbReference type="ChEBI" id="CHEBI:15378"/>
        <dbReference type="ChEBI" id="CHEBI:57856"/>
        <dbReference type="ChEBI" id="CHEBI:59789"/>
        <dbReference type="ChEBI" id="CHEBI:61961"/>
        <dbReference type="ChEBI" id="CHEBI:61976"/>
    </reaction>
    <physiologicalReaction direction="left-to-right" evidence="16">
        <dbReference type="Rhea" id="RHEA:61993"/>
    </physiologicalReaction>
</comment>
<feature type="region of interest" description="Disordered" evidence="18">
    <location>
        <begin position="559"/>
        <end position="591"/>
    </location>
</feature>
<dbReference type="SUPFAM" id="SSF82199">
    <property type="entry name" value="SET domain"/>
    <property type="match status" value="1"/>
</dbReference>
<dbReference type="InterPro" id="IPR046341">
    <property type="entry name" value="SET_dom_sf"/>
</dbReference>
<proteinExistence type="predicted"/>
<comment type="catalytic activity">
    <reaction evidence="17">
        <text>N(6)-methyl-L-lysyl(20)-[histone H4] + S-adenosyl-L-methionine = N(6),N(6)-dimethyl-L-lysyl(20)-[histone H4] + S-adenosyl-L-homocysteine + H(+)</text>
        <dbReference type="Rhea" id="RHEA:60348"/>
        <dbReference type="Rhea" id="RHEA-COMP:15555"/>
        <dbReference type="Rhea" id="RHEA-COMP:15556"/>
        <dbReference type="ChEBI" id="CHEBI:15378"/>
        <dbReference type="ChEBI" id="CHEBI:57856"/>
        <dbReference type="ChEBI" id="CHEBI:59789"/>
        <dbReference type="ChEBI" id="CHEBI:61929"/>
        <dbReference type="ChEBI" id="CHEBI:61976"/>
        <dbReference type="EC" id="2.1.1.362"/>
    </reaction>
    <physiologicalReaction direction="left-to-right" evidence="17">
        <dbReference type="Rhea" id="RHEA:60349"/>
    </physiologicalReaction>
</comment>
<evidence type="ECO:0000256" key="8">
    <source>
        <dbReference type="ARBA" id="ARBA00022679"/>
    </source>
</evidence>
<dbReference type="Gene3D" id="1.10.10.1700">
    <property type="entry name" value="Histone-lysine N-methyltransferase"/>
    <property type="match status" value="1"/>
</dbReference>
<keyword evidence="10" id="KW-0156">Chromatin regulator</keyword>
<evidence type="ECO:0000256" key="18">
    <source>
        <dbReference type="SAM" id="MobiDB-lite"/>
    </source>
</evidence>
<dbReference type="EC" id="2.1.1.361" evidence="3"/>
<sequence length="757" mass="86764">MVISHTCTNNCTMLKAVSSRYSPSTNMTARELCENDDLATSLVLDPYLRFTTHKMNTRFRPVKGRVEDLFRAVEDFLSAPNYEKTYEKLISGDWARIFFATKNNKQKKVFKDHIFRYLGMFDPECGFEIKACTRYSLEDGGGKIVATKSWFKHEKMNLLVGCIAELKPEDEATLLVLGQNDFSVMFSTRKNCAQLWLGPASFINHDCRPNCCFVSTGRDTACVKVLRDIEPGEEITCFYGESFFGDKNCFCECETCERRKTGAFRPKDSSGTTSDIPMTFNKKYGLRETDKRLHRLQRKNNAKNREKYNRRHSKEKRRLREKRLLLGDHEGRASSPASSEFSVSSVESSEYFSCNSESGSYADSDVTSLSSEDSVKIKNRVDITALESLNRCNKPTLEEKINNIVSPYRIEHRNNAEESNLRPSKRTKLEQPCSNLFDPYYFPDEKESFFPLRRQNTMHRRKKTAPVKLPSENHSGVTLVSKSIKCEPLATRLIQLHHQTCEPGASHSSDAVVRRSPRFSFNSEEKYNNVQDLQEDAVDILETPSSRCTAQNYSRRASLTTVDNNKSDGKESFSMKLRSGSTTSSKSVKSSSFIPCDRQDRSLWTEILPVFAEDNNHHNDLAQVDEDFQYEVGYGVFNWVNIPVSSVPWCTNNNNHRDFQRKITKEKFVPKSYSNLDTQDRIQTRSGLPQHVLSTPSQLKYDSQLIDTTPGGVPKLTLRKRNHSSKFQHTHHTSDSYKTKRLKLIVGKESFHIDLNK</sequence>
<organism evidence="20 21">
    <name type="scientific">Clavelina lepadiformis</name>
    <name type="common">Light-bulb sea squirt</name>
    <name type="synonym">Ascidia lepadiformis</name>
    <dbReference type="NCBI Taxonomy" id="159417"/>
    <lineage>
        <taxon>Eukaryota</taxon>
        <taxon>Metazoa</taxon>
        <taxon>Chordata</taxon>
        <taxon>Tunicata</taxon>
        <taxon>Ascidiacea</taxon>
        <taxon>Aplousobranchia</taxon>
        <taxon>Clavelinidae</taxon>
        <taxon>Clavelina</taxon>
    </lineage>
</organism>
<feature type="domain" description="SET" evidence="19">
    <location>
        <begin position="125"/>
        <end position="240"/>
    </location>
</feature>
<reference evidence="20 21" key="1">
    <citation type="submission" date="2024-02" db="EMBL/GenBank/DDBJ databases">
        <authorList>
            <person name="Daric V."/>
            <person name="Darras S."/>
        </authorList>
    </citation>
    <scope>NUCLEOTIDE SEQUENCE [LARGE SCALE GENOMIC DNA]</scope>
</reference>
<accession>A0ABP0FEF0</accession>
<evidence type="ECO:0000256" key="12">
    <source>
        <dbReference type="ARBA" id="ARBA00023163"/>
    </source>
</evidence>
<keyword evidence="5" id="KW-0158">Chromosome</keyword>
<dbReference type="PROSITE" id="PS50280">
    <property type="entry name" value="SET"/>
    <property type="match status" value="1"/>
</dbReference>
<evidence type="ECO:0000256" key="4">
    <source>
        <dbReference type="ARBA" id="ARBA00012188"/>
    </source>
</evidence>
<evidence type="ECO:0000313" key="21">
    <source>
        <dbReference type="Proteomes" id="UP001642483"/>
    </source>
</evidence>
<feature type="compositionally biased region" description="Low complexity" evidence="18">
    <location>
        <begin position="579"/>
        <end position="591"/>
    </location>
</feature>
<evidence type="ECO:0000256" key="7">
    <source>
        <dbReference type="ARBA" id="ARBA00022603"/>
    </source>
</evidence>
<comment type="subcellular location">
    <subcellularLocation>
        <location evidence="2">Chromosome</location>
    </subcellularLocation>
    <subcellularLocation>
        <location evidence="1">Nucleus</location>
    </subcellularLocation>
</comment>
<dbReference type="PANTHER" id="PTHR12977:SF4">
    <property type="entry name" value="HISTONE-LYSINE N-METHYLTRANSFERASE KMT5B"/>
    <property type="match status" value="1"/>
</dbReference>
<feature type="region of interest" description="Disordered" evidence="18">
    <location>
        <begin position="294"/>
        <end position="341"/>
    </location>
</feature>
<evidence type="ECO:0000256" key="11">
    <source>
        <dbReference type="ARBA" id="ARBA00023015"/>
    </source>
</evidence>
<dbReference type="PANTHER" id="PTHR12977">
    <property type="entry name" value="SUPPRESSOR OF VARIEGATION 4-20-RELATED"/>
    <property type="match status" value="1"/>
</dbReference>
<dbReference type="Gene3D" id="2.170.270.10">
    <property type="entry name" value="SET domain"/>
    <property type="match status" value="1"/>
</dbReference>
<keyword evidence="13" id="KW-0539">Nucleus</keyword>
<dbReference type="InterPro" id="IPR001214">
    <property type="entry name" value="SET_dom"/>
</dbReference>
<evidence type="ECO:0000256" key="3">
    <source>
        <dbReference type="ARBA" id="ARBA00012187"/>
    </source>
</evidence>
<dbReference type="InterPro" id="IPR039977">
    <property type="entry name" value="Suv4-20/Set9"/>
</dbReference>
<evidence type="ECO:0000256" key="2">
    <source>
        <dbReference type="ARBA" id="ARBA00004286"/>
    </source>
</evidence>
<keyword evidence="21" id="KW-1185">Reference proteome</keyword>
<dbReference type="InterPro" id="IPR041938">
    <property type="entry name" value="Hist-Lys_N-MTase_N"/>
</dbReference>
<keyword evidence="7" id="KW-0489">Methyltransferase</keyword>
<feature type="compositionally biased region" description="Basic residues" evidence="18">
    <location>
        <begin position="294"/>
        <end position="321"/>
    </location>
</feature>
<keyword evidence="11" id="KW-0805">Transcription regulation</keyword>
<keyword evidence="6" id="KW-0678">Repressor</keyword>
<feature type="compositionally biased region" description="Basic and acidic residues" evidence="18">
    <location>
        <begin position="322"/>
        <end position="332"/>
    </location>
</feature>
<keyword evidence="12" id="KW-0804">Transcription</keyword>
<evidence type="ECO:0000256" key="1">
    <source>
        <dbReference type="ARBA" id="ARBA00004123"/>
    </source>
</evidence>
<evidence type="ECO:0000256" key="17">
    <source>
        <dbReference type="ARBA" id="ARBA00048710"/>
    </source>
</evidence>
<dbReference type="InterPro" id="IPR025790">
    <property type="entry name" value="Suv4-20_animal"/>
</dbReference>
<dbReference type="EMBL" id="CAWYQH010000046">
    <property type="protein sequence ID" value="CAK8678065.1"/>
    <property type="molecule type" value="Genomic_DNA"/>
</dbReference>
<dbReference type="Pfam" id="PF00856">
    <property type="entry name" value="SET"/>
    <property type="match status" value="1"/>
</dbReference>
<gene>
    <name evidence="20" type="ORF">CVLEPA_LOCUS8021</name>
</gene>
<evidence type="ECO:0000259" key="19">
    <source>
        <dbReference type="PROSITE" id="PS50280"/>
    </source>
</evidence>
<dbReference type="EC" id="2.1.1.362" evidence="4"/>
<evidence type="ECO:0000256" key="16">
    <source>
        <dbReference type="ARBA" id="ARBA00048602"/>
    </source>
</evidence>
<evidence type="ECO:0000256" key="5">
    <source>
        <dbReference type="ARBA" id="ARBA00022454"/>
    </source>
</evidence>
<evidence type="ECO:0000256" key="6">
    <source>
        <dbReference type="ARBA" id="ARBA00022491"/>
    </source>
</evidence>
<evidence type="ECO:0000256" key="13">
    <source>
        <dbReference type="ARBA" id="ARBA00023242"/>
    </source>
</evidence>